<proteinExistence type="inferred from homology"/>
<dbReference type="FunFam" id="3.50.50.60:FF:000151">
    <property type="entry name" value="Protein CbrA"/>
    <property type="match status" value="1"/>
</dbReference>
<evidence type="ECO:0000256" key="2">
    <source>
        <dbReference type="ARBA" id="ARBA00040363"/>
    </source>
</evidence>
<evidence type="ECO:0000256" key="1">
    <source>
        <dbReference type="ARBA" id="ARBA00038079"/>
    </source>
</evidence>
<dbReference type="InterPro" id="IPR036188">
    <property type="entry name" value="FAD/NAD-bd_sf"/>
</dbReference>
<dbReference type="GO" id="GO:0071949">
    <property type="term" value="F:FAD binding"/>
    <property type="evidence" value="ECO:0007669"/>
    <property type="project" value="InterPro"/>
</dbReference>
<name>A0A6L6IPG9_9ENTR</name>
<accession>A0A6L6IPG9</accession>
<dbReference type="RefSeq" id="WP_155109372.1">
    <property type="nucleotide sequence ID" value="NZ_WMJZ01000024.1"/>
</dbReference>
<protein>
    <recommendedName>
        <fullName evidence="2">Protein CbrA</fullName>
    </recommendedName>
</protein>
<evidence type="ECO:0000313" key="5">
    <source>
        <dbReference type="Proteomes" id="UP000477739"/>
    </source>
</evidence>
<dbReference type="OrthoDB" id="103324at2"/>
<dbReference type="PANTHER" id="PTHR42685:SF22">
    <property type="entry name" value="CONDITIONED MEDIUM FACTOR RECEPTOR 1"/>
    <property type="match status" value="1"/>
</dbReference>
<organism evidence="4 5">
    <name type="scientific">Intestinirhabdus alba</name>
    <dbReference type="NCBI Taxonomy" id="2899544"/>
    <lineage>
        <taxon>Bacteria</taxon>
        <taxon>Pseudomonadati</taxon>
        <taxon>Pseudomonadota</taxon>
        <taxon>Gammaproteobacteria</taxon>
        <taxon>Enterobacterales</taxon>
        <taxon>Enterobacteriaceae</taxon>
        <taxon>Intestinirhabdus</taxon>
    </lineage>
</organism>
<comment type="caution">
    <text evidence="4">The sequence shown here is derived from an EMBL/GenBank/DDBJ whole genome shotgun (WGS) entry which is preliminary data.</text>
</comment>
<dbReference type="EMBL" id="WMJZ01000024">
    <property type="protein sequence ID" value="MTH47834.1"/>
    <property type="molecule type" value="Genomic_DNA"/>
</dbReference>
<dbReference type="Proteomes" id="UP000477739">
    <property type="component" value="Unassembled WGS sequence"/>
</dbReference>
<dbReference type="Pfam" id="PF01494">
    <property type="entry name" value="FAD_binding_3"/>
    <property type="match status" value="1"/>
</dbReference>
<evidence type="ECO:0000313" key="4">
    <source>
        <dbReference type="EMBL" id="MTH47834.1"/>
    </source>
</evidence>
<dbReference type="SUPFAM" id="SSF51905">
    <property type="entry name" value="FAD/NAD(P)-binding domain"/>
    <property type="match status" value="1"/>
</dbReference>
<evidence type="ECO:0000259" key="3">
    <source>
        <dbReference type="Pfam" id="PF01494"/>
    </source>
</evidence>
<dbReference type="InterPro" id="IPR002938">
    <property type="entry name" value="FAD-bd"/>
</dbReference>
<dbReference type="PANTHER" id="PTHR42685">
    <property type="entry name" value="GERANYLGERANYL DIPHOSPHATE REDUCTASE"/>
    <property type="match status" value="1"/>
</dbReference>
<reference evidence="4 5" key="1">
    <citation type="submission" date="2019-11" db="EMBL/GenBank/DDBJ databases">
        <title>Escherichia alba sp. nov. isolated from the gut of plastic-eating superworms Zophobas atratus.</title>
        <authorList>
            <person name="Yang Y."/>
        </authorList>
    </citation>
    <scope>NUCLEOTIDE SEQUENCE [LARGE SCALE GENOMIC DNA]</scope>
    <source>
        <strain evidence="5">BIT-B35</strain>
    </source>
</reference>
<comment type="similarity">
    <text evidence="1">Belongs to the CbrA family.</text>
</comment>
<sequence length="386" mass="43876">MEHFDVAIIGAGPAGSALARQLSGKMRVVALDKKRQNGSEGFTKPCGGLLAPDAQRAFIRDGITLPVATIANPQIFSVRTIDVAASLTRNYQRSYININRHAFDLWMKSLIPDDVQVYHDSLCRKIWREGDKWHVAFHADGREQRLTARYLVGADGANSLVRRHLYPDHAIRKYVAIQQWFKEQHPVPFYSCIFDNAITDCYSWSISKDGYFIFGGAYPMKDGQARFAALKAKMEAFQFRFGNPLKSEKCTVLFPSRWKDFVCGKDNAFLIGEAAGFISASSLEGISYALDSARLLKNVLLREAGNKNAAWRRATRGLRIKLYGKILKSRVLTCARLRKGIMLGRFAHISVTNSENQRQTEQHPENQRNILTLFWKMFLIRNLHER</sequence>
<dbReference type="Gene3D" id="3.50.50.60">
    <property type="entry name" value="FAD/NAD(P)-binding domain"/>
    <property type="match status" value="1"/>
</dbReference>
<dbReference type="AlphaFoldDB" id="A0A6L6IPG9"/>
<dbReference type="InterPro" id="IPR050407">
    <property type="entry name" value="Geranylgeranyl_reductase"/>
</dbReference>
<dbReference type="PRINTS" id="PR00420">
    <property type="entry name" value="RNGMNOXGNASE"/>
</dbReference>
<keyword evidence="5" id="KW-1185">Reference proteome</keyword>
<feature type="domain" description="FAD-binding" evidence="3">
    <location>
        <begin position="134"/>
        <end position="165"/>
    </location>
</feature>
<dbReference type="NCBIfam" id="NF008519">
    <property type="entry name" value="PRK11445.1"/>
    <property type="match status" value="1"/>
</dbReference>
<gene>
    <name evidence="4" type="ORF">GJV78_16490</name>
</gene>